<dbReference type="InterPro" id="IPR029057">
    <property type="entry name" value="PRTase-like"/>
</dbReference>
<evidence type="ECO:0000259" key="1">
    <source>
        <dbReference type="Pfam" id="PF00156"/>
    </source>
</evidence>
<dbReference type="Proteomes" id="UP000177152">
    <property type="component" value="Unassembled WGS sequence"/>
</dbReference>
<evidence type="ECO:0000313" key="2">
    <source>
        <dbReference type="EMBL" id="OGZ94636.1"/>
    </source>
</evidence>
<reference evidence="2 3" key="1">
    <citation type="journal article" date="2016" name="Nat. Commun.">
        <title>Thousands of microbial genomes shed light on interconnected biogeochemical processes in an aquifer system.</title>
        <authorList>
            <person name="Anantharaman K."/>
            <person name="Brown C.T."/>
            <person name="Hug L.A."/>
            <person name="Sharon I."/>
            <person name="Castelle C.J."/>
            <person name="Probst A.J."/>
            <person name="Thomas B.C."/>
            <person name="Singh A."/>
            <person name="Wilkins M.J."/>
            <person name="Karaoz U."/>
            <person name="Brodie E.L."/>
            <person name="Williams K.H."/>
            <person name="Hubbard S.S."/>
            <person name="Banfield J.F."/>
        </authorList>
    </citation>
    <scope>NUCLEOTIDE SEQUENCE [LARGE SCALE GENOMIC DNA]</scope>
</reference>
<dbReference type="AlphaFoldDB" id="A0A1G2K5D3"/>
<sequence length="253" mass="28532">MFHWIFSAKRLYWSRSVFSNTYSIRGGDMVTDVRRKNVEEFALSVFRKSGAILENGHYVYNSGRHGSEYVLGDALCADGEELSTLMFYLSEMVLDSGFRKQAEVILAPAVGGIPPAMRFAEHMSKAVSRKIYFTWAEKSSASQKNPFTIPEAFKKYIAQKNVFLVDDVVTTGIAFRNLSGLVRNLGGNVLGAACLWTRSSIQSYDIGAVPLFSLIEKQFESWKKEDCPLCKSLRPINTDYGHGEEFLEKMKRS</sequence>
<organism evidence="2 3">
    <name type="scientific">Candidatus Sungbacteria bacterium RIFCSPHIGHO2_01_FULL_47_32</name>
    <dbReference type="NCBI Taxonomy" id="1802264"/>
    <lineage>
        <taxon>Bacteria</taxon>
        <taxon>Candidatus Sungiibacteriota</taxon>
    </lineage>
</organism>
<dbReference type="EMBL" id="MHQC01000032">
    <property type="protein sequence ID" value="OGZ94636.1"/>
    <property type="molecule type" value="Genomic_DNA"/>
</dbReference>
<dbReference type="SUPFAM" id="SSF53271">
    <property type="entry name" value="PRTase-like"/>
    <property type="match status" value="1"/>
</dbReference>
<evidence type="ECO:0000313" key="3">
    <source>
        <dbReference type="Proteomes" id="UP000177152"/>
    </source>
</evidence>
<comment type="caution">
    <text evidence="2">The sequence shown here is derived from an EMBL/GenBank/DDBJ whole genome shotgun (WGS) entry which is preliminary data.</text>
</comment>
<protein>
    <recommendedName>
        <fullName evidence="1">Phosphoribosyltransferase domain-containing protein</fullName>
    </recommendedName>
</protein>
<dbReference type="CDD" id="cd06223">
    <property type="entry name" value="PRTases_typeI"/>
    <property type="match status" value="1"/>
</dbReference>
<feature type="domain" description="Phosphoribosyltransferase" evidence="1">
    <location>
        <begin position="92"/>
        <end position="200"/>
    </location>
</feature>
<dbReference type="Gene3D" id="3.40.50.2020">
    <property type="match status" value="1"/>
</dbReference>
<dbReference type="Pfam" id="PF00156">
    <property type="entry name" value="Pribosyltran"/>
    <property type="match status" value="1"/>
</dbReference>
<gene>
    <name evidence="2" type="ORF">A2633_01300</name>
</gene>
<accession>A0A1G2K5D3</accession>
<name>A0A1G2K5D3_9BACT</name>
<dbReference type="InterPro" id="IPR000836">
    <property type="entry name" value="PRTase_dom"/>
</dbReference>
<proteinExistence type="predicted"/>